<dbReference type="EMBL" id="PQXO01000404">
    <property type="protein sequence ID" value="TGO85348.1"/>
    <property type="molecule type" value="Genomic_DNA"/>
</dbReference>
<comment type="caution">
    <text evidence="1">The sequence shown here is derived from an EMBL/GenBank/DDBJ whole genome shotgun (WGS) entry which is preliminary data.</text>
</comment>
<dbReference type="Proteomes" id="UP000297280">
    <property type="component" value="Unassembled WGS sequence"/>
</dbReference>
<gene>
    <name evidence="1" type="ORF">BPOR_0405g00040</name>
</gene>
<reference evidence="1 2" key="1">
    <citation type="submission" date="2017-12" db="EMBL/GenBank/DDBJ databases">
        <title>Comparative genomics of Botrytis spp.</title>
        <authorList>
            <person name="Valero-Jimenez C.A."/>
            <person name="Tapia P."/>
            <person name="Veloso J."/>
            <person name="Silva-Moreno E."/>
            <person name="Staats M."/>
            <person name="Valdes J.H."/>
            <person name="Van Kan J.A.L."/>
        </authorList>
    </citation>
    <scope>NUCLEOTIDE SEQUENCE [LARGE SCALE GENOMIC DNA]</scope>
    <source>
        <strain evidence="1 2">MUCL3349</strain>
    </source>
</reference>
<evidence type="ECO:0000313" key="2">
    <source>
        <dbReference type="Proteomes" id="UP000297280"/>
    </source>
</evidence>
<name>A0A4Z1KIG7_9HELO</name>
<sequence length="154" mass="16124">MDILALMQANPVVNDIYQHLSPYLKQDYPYLLRAYPLLQTIYTSLLRPLYLFTVTNLMPLLLPLLEASLKVASQSPGIAVVVGVLDGGVGNAPGVWIGVLGGAWGSGDGGFAERGGEDGDGVGGGGEVVVGCFLGRVFEGEEGARDEEVGFGLV</sequence>
<keyword evidence="2" id="KW-1185">Reference proteome</keyword>
<dbReference type="AlphaFoldDB" id="A0A4Z1KIG7"/>
<proteinExistence type="predicted"/>
<protein>
    <submittedName>
        <fullName evidence="1">Uncharacterized protein</fullName>
    </submittedName>
</protein>
<accession>A0A4Z1KIG7</accession>
<organism evidence="1 2">
    <name type="scientific">Botrytis porri</name>
    <dbReference type="NCBI Taxonomy" id="87229"/>
    <lineage>
        <taxon>Eukaryota</taxon>
        <taxon>Fungi</taxon>
        <taxon>Dikarya</taxon>
        <taxon>Ascomycota</taxon>
        <taxon>Pezizomycotina</taxon>
        <taxon>Leotiomycetes</taxon>
        <taxon>Helotiales</taxon>
        <taxon>Sclerotiniaceae</taxon>
        <taxon>Botrytis</taxon>
    </lineage>
</organism>
<evidence type="ECO:0000313" key="1">
    <source>
        <dbReference type="EMBL" id="TGO85348.1"/>
    </source>
</evidence>